<protein>
    <submittedName>
        <fullName evidence="2">Uncharacterized protein</fullName>
    </submittedName>
</protein>
<dbReference type="Proteomes" id="UP000642910">
    <property type="component" value="Unassembled WGS sequence"/>
</dbReference>
<keyword evidence="3" id="KW-1185">Reference proteome</keyword>
<gene>
    <name evidence="2" type="ORF">IW967_02890</name>
</gene>
<dbReference type="EMBL" id="JADPKZ010000028">
    <property type="protein sequence ID" value="MBF8376819.1"/>
    <property type="molecule type" value="Genomic_DNA"/>
</dbReference>
<comment type="caution">
    <text evidence="2">The sequence shown here is derived from an EMBL/GenBank/DDBJ whole genome shotgun (WGS) entry which is preliminary data.</text>
</comment>
<evidence type="ECO:0000256" key="1">
    <source>
        <dbReference type="SAM" id="MobiDB-lite"/>
    </source>
</evidence>
<dbReference type="RefSeq" id="WP_195867064.1">
    <property type="nucleotide sequence ID" value="NZ_JADPKZ010000028.1"/>
</dbReference>
<accession>A0ABS0F0I0</accession>
<name>A0ABS0F0I0_9BACL</name>
<feature type="compositionally biased region" description="Acidic residues" evidence="1">
    <location>
        <begin position="284"/>
        <end position="302"/>
    </location>
</feature>
<reference evidence="2 3" key="1">
    <citation type="submission" date="2020-11" db="EMBL/GenBank/DDBJ databases">
        <title>Genomic insight of Alicyclobacillus mali FL 18 reveals a new arsenic-resistant strain, with potential in environmental biotechnology.</title>
        <authorList>
            <person name="Fiorentino G."/>
            <person name="Gallo G."/>
            <person name="Aulitto M."/>
        </authorList>
    </citation>
    <scope>NUCLEOTIDE SEQUENCE [LARGE SCALE GENOMIC DNA]</scope>
    <source>
        <strain evidence="2 3">FL 18</strain>
    </source>
</reference>
<proteinExistence type="predicted"/>
<feature type="region of interest" description="Disordered" evidence="1">
    <location>
        <begin position="284"/>
        <end position="317"/>
    </location>
</feature>
<evidence type="ECO:0000313" key="2">
    <source>
        <dbReference type="EMBL" id="MBF8376819.1"/>
    </source>
</evidence>
<evidence type="ECO:0000313" key="3">
    <source>
        <dbReference type="Proteomes" id="UP000642910"/>
    </source>
</evidence>
<sequence length="317" mass="34511">MRVYLALGDAAAEAWIRATLPSVEWVDDFDGADLALVTQLASAKAALQARVPVKLVAGTQQIARKARRLGLSDDRVMVVPVLDRLTAAHVLAFMVRDLEAPPVRYTPAPFKVQVVSSRQSGGTFLAWNLFYVLVSRGVKAKLVSVSNASPLATWISPPYRDMVFGTTEADGGEVWVIDTSDTPAGVPDVDAVILVQDCDPAKALPVVKDETYWLVVNRVPYGLEVGSEAHMVIPDFGAAAYEAMTTGIPVAAKHTTFATALWELWLAIDQYEHNIRLDVVAEVDDDESAEEEQGFDLDDEGDDANHRPEFSGFVLDE</sequence>
<organism evidence="2 3">
    <name type="scientific">Alicyclobacillus mali</name>
    <name type="common">ex Roth et al. 2021</name>
    <dbReference type="NCBI Taxonomy" id="1123961"/>
    <lineage>
        <taxon>Bacteria</taxon>
        <taxon>Bacillati</taxon>
        <taxon>Bacillota</taxon>
        <taxon>Bacilli</taxon>
        <taxon>Bacillales</taxon>
        <taxon>Alicyclobacillaceae</taxon>
        <taxon>Alicyclobacillus</taxon>
    </lineage>
</organism>